<protein>
    <submittedName>
        <fullName evidence="1">Uncharacterized protein</fullName>
    </submittedName>
</protein>
<evidence type="ECO:0000313" key="2">
    <source>
        <dbReference type="Proteomes" id="UP000324897"/>
    </source>
</evidence>
<proteinExistence type="predicted"/>
<dbReference type="Proteomes" id="UP000324897">
    <property type="component" value="Chromosome 3"/>
</dbReference>
<reference evidence="1 2" key="1">
    <citation type="journal article" date="2019" name="Sci. Rep.">
        <title>A high-quality genome of Eragrostis curvula grass provides insights into Poaceae evolution and supports new strategies to enhance forage quality.</title>
        <authorList>
            <person name="Carballo J."/>
            <person name="Santos B.A.C.M."/>
            <person name="Zappacosta D."/>
            <person name="Garbus I."/>
            <person name="Selva J.P."/>
            <person name="Gallo C.A."/>
            <person name="Diaz A."/>
            <person name="Albertini E."/>
            <person name="Caccamo M."/>
            <person name="Echenique V."/>
        </authorList>
    </citation>
    <scope>NUCLEOTIDE SEQUENCE [LARGE SCALE GENOMIC DNA]</scope>
    <source>
        <strain evidence="2">cv. Victoria</strain>
        <tissue evidence="1">Leaf</tissue>
    </source>
</reference>
<gene>
    <name evidence="1" type="ORF">EJB05_46139</name>
</gene>
<dbReference type="AlphaFoldDB" id="A0A5J9TM63"/>
<organism evidence="1 2">
    <name type="scientific">Eragrostis curvula</name>
    <name type="common">weeping love grass</name>
    <dbReference type="NCBI Taxonomy" id="38414"/>
    <lineage>
        <taxon>Eukaryota</taxon>
        <taxon>Viridiplantae</taxon>
        <taxon>Streptophyta</taxon>
        <taxon>Embryophyta</taxon>
        <taxon>Tracheophyta</taxon>
        <taxon>Spermatophyta</taxon>
        <taxon>Magnoliopsida</taxon>
        <taxon>Liliopsida</taxon>
        <taxon>Poales</taxon>
        <taxon>Poaceae</taxon>
        <taxon>PACMAD clade</taxon>
        <taxon>Chloridoideae</taxon>
        <taxon>Eragrostideae</taxon>
        <taxon>Eragrostidinae</taxon>
        <taxon>Eragrostis</taxon>
    </lineage>
</organism>
<name>A0A5J9TM63_9POAL</name>
<dbReference type="Gramene" id="TVU12489">
    <property type="protein sequence ID" value="TVU12489"/>
    <property type="gene ID" value="EJB05_46139"/>
</dbReference>
<sequence length="122" mass="13891">MEAIEELLFQLSGSAPGRVSPRRRRALRRPSSRRPTTFLNAVAFGPAWEDNNMEVPNAGRVEHIHGEIQRSVIWTGQSRYDPEQLPLELVGQNGLHCRGAVQRNLLSMCHELHRIDVCVRRS</sequence>
<keyword evidence="2" id="KW-1185">Reference proteome</keyword>
<accession>A0A5J9TM63</accession>
<comment type="caution">
    <text evidence="1">The sequence shown here is derived from an EMBL/GenBank/DDBJ whole genome shotgun (WGS) entry which is preliminary data.</text>
</comment>
<evidence type="ECO:0000313" key="1">
    <source>
        <dbReference type="EMBL" id="TVU12489.1"/>
    </source>
</evidence>
<dbReference type="EMBL" id="RWGY01000039">
    <property type="protein sequence ID" value="TVU12489.1"/>
    <property type="molecule type" value="Genomic_DNA"/>
</dbReference>